<dbReference type="GO" id="GO:0000976">
    <property type="term" value="F:transcription cis-regulatory region binding"/>
    <property type="evidence" value="ECO:0007669"/>
    <property type="project" value="TreeGrafter"/>
</dbReference>
<dbReference type="InterPro" id="IPR050109">
    <property type="entry name" value="HTH-type_TetR-like_transc_reg"/>
</dbReference>
<dbReference type="EMBL" id="AP018165">
    <property type="protein sequence ID" value="BAX96586.1"/>
    <property type="molecule type" value="Genomic_DNA"/>
</dbReference>
<organism evidence="6 7">
    <name type="scientific">[Mycobacterium] stephanolepidis</name>
    <dbReference type="NCBI Taxonomy" id="1520670"/>
    <lineage>
        <taxon>Bacteria</taxon>
        <taxon>Bacillati</taxon>
        <taxon>Actinomycetota</taxon>
        <taxon>Actinomycetes</taxon>
        <taxon>Mycobacteriales</taxon>
        <taxon>Mycobacteriaceae</taxon>
        <taxon>Mycobacteroides</taxon>
    </lineage>
</organism>
<keyword evidence="3" id="KW-0804">Transcription</keyword>
<evidence type="ECO:0000256" key="1">
    <source>
        <dbReference type="ARBA" id="ARBA00023015"/>
    </source>
</evidence>
<proteinExistence type="predicted"/>
<keyword evidence="2 4" id="KW-0238">DNA-binding</keyword>
<evidence type="ECO:0000256" key="2">
    <source>
        <dbReference type="ARBA" id="ARBA00023125"/>
    </source>
</evidence>
<feature type="DNA-binding region" description="H-T-H motif" evidence="4">
    <location>
        <begin position="43"/>
        <end position="62"/>
    </location>
</feature>
<dbReference type="Pfam" id="PF13305">
    <property type="entry name" value="TetR_C_33"/>
    <property type="match status" value="1"/>
</dbReference>
<accession>A0A1Z4EUE2</accession>
<dbReference type="SUPFAM" id="SSF48498">
    <property type="entry name" value="Tetracyclin repressor-like, C-terminal domain"/>
    <property type="match status" value="1"/>
</dbReference>
<protein>
    <submittedName>
        <fullName evidence="6">Putative transcriptional regulator, TetR family protein</fullName>
    </submittedName>
</protein>
<dbReference type="Pfam" id="PF00440">
    <property type="entry name" value="TetR_N"/>
    <property type="match status" value="1"/>
</dbReference>
<evidence type="ECO:0000313" key="7">
    <source>
        <dbReference type="Proteomes" id="UP000217954"/>
    </source>
</evidence>
<dbReference type="PANTHER" id="PTHR30055:SF239">
    <property type="entry name" value="TRANSCRIPTIONAL REGULATORY PROTEIN"/>
    <property type="match status" value="1"/>
</dbReference>
<dbReference type="SUPFAM" id="SSF46689">
    <property type="entry name" value="Homeodomain-like"/>
    <property type="match status" value="1"/>
</dbReference>
<reference evidence="7" key="1">
    <citation type="journal article" date="2017" name="Genome Announc.">
        <title>Complete Genome Sequence of Mycobacterium stephanolepidis.</title>
        <authorList>
            <person name="Fukano H."/>
            <person name="Yoshida M."/>
            <person name="Katayama Y."/>
            <person name="Omatsu T."/>
            <person name="Mizutani T."/>
            <person name="Kurata O."/>
            <person name="Wada S."/>
            <person name="Hoshino Y."/>
        </authorList>
    </citation>
    <scope>NUCLEOTIDE SEQUENCE [LARGE SCALE GENOMIC DNA]</scope>
    <source>
        <strain evidence="7">NJB0901</strain>
    </source>
</reference>
<dbReference type="AlphaFoldDB" id="A0A1Z4EUE2"/>
<keyword evidence="7" id="KW-1185">Reference proteome</keyword>
<dbReference type="Gene3D" id="1.10.357.10">
    <property type="entry name" value="Tetracycline Repressor, domain 2"/>
    <property type="match status" value="1"/>
</dbReference>
<dbReference type="KEGG" id="mste:MSTE_01257"/>
<dbReference type="InterPro" id="IPR036271">
    <property type="entry name" value="Tet_transcr_reg_TetR-rel_C_sf"/>
</dbReference>
<name>A0A1Z4EUE2_9MYCO</name>
<evidence type="ECO:0000256" key="3">
    <source>
        <dbReference type="ARBA" id="ARBA00023163"/>
    </source>
</evidence>
<evidence type="ECO:0000256" key="4">
    <source>
        <dbReference type="PROSITE-ProRule" id="PRU00335"/>
    </source>
</evidence>
<dbReference type="InterPro" id="IPR009057">
    <property type="entry name" value="Homeodomain-like_sf"/>
</dbReference>
<feature type="domain" description="HTH tetR-type" evidence="5">
    <location>
        <begin position="19"/>
        <end position="80"/>
    </location>
</feature>
<dbReference type="PANTHER" id="PTHR30055">
    <property type="entry name" value="HTH-TYPE TRANSCRIPTIONAL REGULATOR RUTR"/>
    <property type="match status" value="1"/>
</dbReference>
<reference evidence="6 7" key="2">
    <citation type="journal article" date="2017" name="Int. J. Syst. Evol. Microbiol.">
        <title>Mycobacterium stephanolepidis sp. nov., a rapidly growing species related to Mycobacterium chelonae, isolated from marine teleost fish, Stephanolepis cirrhifer.</title>
        <authorList>
            <person name="Fukano H."/>
            <person name="Wada S."/>
            <person name="Kurata O."/>
            <person name="Katayama K."/>
            <person name="Fujiwara N."/>
            <person name="Hoshino Y."/>
        </authorList>
    </citation>
    <scope>NUCLEOTIDE SEQUENCE [LARGE SCALE GENOMIC DNA]</scope>
    <source>
        <strain evidence="6 7">NJB0901</strain>
    </source>
</reference>
<dbReference type="InterPro" id="IPR025996">
    <property type="entry name" value="MT1864/Rv1816-like_C"/>
</dbReference>
<evidence type="ECO:0000313" key="6">
    <source>
        <dbReference type="EMBL" id="BAX96586.1"/>
    </source>
</evidence>
<dbReference type="InterPro" id="IPR001647">
    <property type="entry name" value="HTH_TetR"/>
</dbReference>
<sequence>MTESDSVTKRQRSSRGEGDQLRDEIIDAAIELVLEAKELRAPSIREVARKIGVTPPSIYLHFADKDELMDAVCGQYYQRLDDEMVAAAVDQQTTLERLHAQGMAYVRFAVATPLMYRLATSAPPRDDSELDETLVSAAFAHLHKGVQELVKEGFYPDGDTVAMGLQLWSAAHGVASMLVTKPYLPWGDAELFADNALRAACLGQAVSDVDLTAVLPRQK</sequence>
<evidence type="ECO:0000259" key="5">
    <source>
        <dbReference type="PROSITE" id="PS50977"/>
    </source>
</evidence>
<gene>
    <name evidence="6" type="ORF">MSTE_01257</name>
</gene>
<dbReference type="GO" id="GO:0003700">
    <property type="term" value="F:DNA-binding transcription factor activity"/>
    <property type="evidence" value="ECO:0007669"/>
    <property type="project" value="TreeGrafter"/>
</dbReference>
<dbReference type="PROSITE" id="PS50977">
    <property type="entry name" value="HTH_TETR_2"/>
    <property type="match status" value="1"/>
</dbReference>
<keyword evidence="1" id="KW-0805">Transcription regulation</keyword>
<dbReference type="Proteomes" id="UP000217954">
    <property type="component" value="Chromosome"/>
</dbReference>